<dbReference type="AlphaFoldDB" id="A0A923KJD4"/>
<dbReference type="Proteomes" id="UP000656244">
    <property type="component" value="Unassembled WGS sequence"/>
</dbReference>
<reference evidence="1" key="1">
    <citation type="submission" date="2020-08" db="EMBL/GenBank/DDBJ databases">
        <title>Hyunsoonleella sp. strain SJ7 genome sequencing and assembly.</title>
        <authorList>
            <person name="Kim I."/>
        </authorList>
    </citation>
    <scope>NUCLEOTIDE SEQUENCE</scope>
    <source>
        <strain evidence="1">SJ7</strain>
    </source>
</reference>
<evidence type="ECO:0008006" key="3">
    <source>
        <dbReference type="Google" id="ProtNLM"/>
    </source>
</evidence>
<name>A0A923KJD4_9FLAO</name>
<dbReference type="InterPro" id="IPR032168">
    <property type="entry name" value="DUF5004"/>
</dbReference>
<keyword evidence="2" id="KW-1185">Reference proteome</keyword>
<sequence>MKTLLLALIFCLFNLTSTEIIGKYQIESELSFDTLELKKDGTYEYQSRGDSCWTWSDFTGTWELKNNELTLFHNYSYQEETTEYIEKLDKFSRDFVIFEVTDNYGKPISEFEVKYSINYNKSQIKKTDKNGIIKFEKYDIDSGGNENVGIQIKYLTNGNETSQSTSVNGKSDRIILRINSEPKTIEKNEKYSFEYTDGKLKSVEFPYVAETKTYKKL</sequence>
<dbReference type="Pfam" id="PF16395">
    <property type="entry name" value="DUF5004"/>
    <property type="match status" value="1"/>
</dbReference>
<organism evidence="1 2">
    <name type="scientific">Hyunsoonleella aquatilis</name>
    <dbReference type="NCBI Taxonomy" id="2762758"/>
    <lineage>
        <taxon>Bacteria</taxon>
        <taxon>Pseudomonadati</taxon>
        <taxon>Bacteroidota</taxon>
        <taxon>Flavobacteriia</taxon>
        <taxon>Flavobacteriales</taxon>
        <taxon>Flavobacteriaceae</taxon>
    </lineage>
</organism>
<proteinExistence type="predicted"/>
<protein>
    <recommendedName>
        <fullName evidence="3">Lipocalin-like domain-containing protein</fullName>
    </recommendedName>
</protein>
<gene>
    <name evidence="1" type="ORF">H7U19_16675</name>
</gene>
<evidence type="ECO:0000313" key="1">
    <source>
        <dbReference type="EMBL" id="MBC3760044.1"/>
    </source>
</evidence>
<dbReference type="EMBL" id="JACNMF010000013">
    <property type="protein sequence ID" value="MBC3760044.1"/>
    <property type="molecule type" value="Genomic_DNA"/>
</dbReference>
<comment type="caution">
    <text evidence="1">The sequence shown here is derived from an EMBL/GenBank/DDBJ whole genome shotgun (WGS) entry which is preliminary data.</text>
</comment>
<accession>A0A923KJD4</accession>
<evidence type="ECO:0000313" key="2">
    <source>
        <dbReference type="Proteomes" id="UP000656244"/>
    </source>
</evidence>